<protein>
    <submittedName>
        <fullName evidence="2">Uncharacterized protein</fullName>
    </submittedName>
</protein>
<dbReference type="RefSeq" id="WP_121890467.1">
    <property type="nucleotide sequence ID" value="NZ_PENI01000010.1"/>
</dbReference>
<feature type="compositionally biased region" description="Basic residues" evidence="1">
    <location>
        <begin position="413"/>
        <end position="427"/>
    </location>
</feature>
<accession>A0A3M0I4K9</accession>
<sequence length="435" mass="45487">MAPKDGPSNRKKGKEPDRGGTRRNGSPTGSDGSGQSASSTSSLGLRELFDQLPPEPPSNRRLSEARVVNLDPESLEALPQRQPWYSPITNGWHYLEDSKLFSAVKSGSSHAAKWVGENDHRIVEAIGAGGGSIMQGAGIAGAPAAAPADLAAQAGYGAGVALTGLVATYRAGKEASKIVSNYRHPDRPQSVNYRQLAADIAAAGLTAAYGAYSTGMEQNPHRAQTGMATGAIGAGLFAVAGTFAARDEPQHQQPAPPAQDTPAPAPTAGGYQLDTPYHASMTSLTQQMQGYGLSDLTPAGTRTSSVATGFSDPYGRTAPQTTPYPRQPYQQTAPYGQPAYTTSNAYSQQPYSQQPAYTMSSPYSQQPYQQTSSYPQPPQNPVSGSVESYSHPAAGTEPASRTSRSGNSTSSTKNHHHKGNGHHHKKQGGGSGPAR</sequence>
<feature type="compositionally biased region" description="Low complexity" evidence="1">
    <location>
        <begin position="29"/>
        <end position="44"/>
    </location>
</feature>
<dbReference type="OrthoDB" id="10017472at2"/>
<feature type="compositionally biased region" description="Low complexity" evidence="1">
    <location>
        <begin position="316"/>
        <end position="335"/>
    </location>
</feature>
<evidence type="ECO:0000313" key="2">
    <source>
        <dbReference type="EMBL" id="RMB84611.1"/>
    </source>
</evidence>
<organism evidence="2 3">
    <name type="scientific">Streptomyces shenzhenensis</name>
    <dbReference type="NCBI Taxonomy" id="943815"/>
    <lineage>
        <taxon>Bacteria</taxon>
        <taxon>Bacillati</taxon>
        <taxon>Actinomycetota</taxon>
        <taxon>Actinomycetes</taxon>
        <taxon>Kitasatosporales</taxon>
        <taxon>Streptomycetaceae</taxon>
        <taxon>Streptomyces</taxon>
    </lineage>
</organism>
<dbReference type="Proteomes" id="UP000270471">
    <property type="component" value="Unassembled WGS sequence"/>
</dbReference>
<proteinExistence type="predicted"/>
<feature type="region of interest" description="Disordered" evidence="1">
    <location>
        <begin position="247"/>
        <end position="275"/>
    </location>
</feature>
<feature type="region of interest" description="Disordered" evidence="1">
    <location>
        <begin position="1"/>
        <end position="63"/>
    </location>
</feature>
<feature type="compositionally biased region" description="Low complexity" evidence="1">
    <location>
        <begin position="400"/>
        <end position="412"/>
    </location>
</feature>
<reference evidence="2 3" key="1">
    <citation type="submission" date="2017-11" db="EMBL/GenBank/DDBJ databases">
        <title>Draft genome of actinobacteria isolated from guarana (Paullinia cupana (Mart.) Ducke.</title>
        <authorList>
            <person name="Siqueira K.A."/>
            <person name="Liotti R.G."/>
            <person name="Mendes T.A.O."/>
            <person name="Soares M.A."/>
        </authorList>
    </citation>
    <scope>NUCLEOTIDE SEQUENCE [LARGE SCALE GENOMIC DNA]</scope>
    <source>
        <strain evidence="2 3">193</strain>
    </source>
</reference>
<dbReference type="AlphaFoldDB" id="A0A3M0I4K9"/>
<comment type="caution">
    <text evidence="2">The sequence shown here is derived from an EMBL/GenBank/DDBJ whole genome shotgun (WGS) entry which is preliminary data.</text>
</comment>
<gene>
    <name evidence="2" type="ORF">CTZ28_17985</name>
</gene>
<keyword evidence="3" id="KW-1185">Reference proteome</keyword>
<evidence type="ECO:0000313" key="3">
    <source>
        <dbReference type="Proteomes" id="UP000270471"/>
    </source>
</evidence>
<feature type="compositionally biased region" description="Low complexity" evidence="1">
    <location>
        <begin position="345"/>
        <end position="374"/>
    </location>
</feature>
<feature type="region of interest" description="Disordered" evidence="1">
    <location>
        <begin position="292"/>
        <end position="435"/>
    </location>
</feature>
<name>A0A3M0I4K9_9ACTN</name>
<dbReference type="EMBL" id="PENI01000010">
    <property type="protein sequence ID" value="RMB84611.1"/>
    <property type="molecule type" value="Genomic_DNA"/>
</dbReference>
<feature type="compositionally biased region" description="Pro residues" evidence="1">
    <location>
        <begin position="254"/>
        <end position="265"/>
    </location>
</feature>
<evidence type="ECO:0000256" key="1">
    <source>
        <dbReference type="SAM" id="MobiDB-lite"/>
    </source>
</evidence>